<feature type="region of interest" description="Disordered" evidence="1">
    <location>
        <begin position="47"/>
        <end position="68"/>
    </location>
</feature>
<organism evidence="2 3">
    <name type="scientific">Littorina saxatilis</name>
    <dbReference type="NCBI Taxonomy" id="31220"/>
    <lineage>
        <taxon>Eukaryota</taxon>
        <taxon>Metazoa</taxon>
        <taxon>Spiralia</taxon>
        <taxon>Lophotrochozoa</taxon>
        <taxon>Mollusca</taxon>
        <taxon>Gastropoda</taxon>
        <taxon>Caenogastropoda</taxon>
        <taxon>Littorinimorpha</taxon>
        <taxon>Littorinoidea</taxon>
        <taxon>Littorinidae</taxon>
        <taxon>Littorina</taxon>
    </lineage>
</organism>
<gene>
    <name evidence="2" type="ORF">V1264_013757</name>
</gene>
<proteinExistence type="predicted"/>
<accession>A0AAN9GIJ7</accession>
<name>A0AAN9GIJ7_9CAEN</name>
<dbReference type="EMBL" id="JBAMIC010000003">
    <property type="protein sequence ID" value="KAK7109772.1"/>
    <property type="molecule type" value="Genomic_DNA"/>
</dbReference>
<evidence type="ECO:0000313" key="3">
    <source>
        <dbReference type="Proteomes" id="UP001374579"/>
    </source>
</evidence>
<keyword evidence="3" id="KW-1185">Reference proteome</keyword>
<evidence type="ECO:0000313" key="2">
    <source>
        <dbReference type="EMBL" id="KAK7109772.1"/>
    </source>
</evidence>
<reference evidence="2 3" key="1">
    <citation type="submission" date="2024-02" db="EMBL/GenBank/DDBJ databases">
        <title>Chromosome-scale genome assembly of the rough periwinkle Littorina saxatilis.</title>
        <authorList>
            <person name="De Jode A."/>
            <person name="Faria R."/>
            <person name="Formenti G."/>
            <person name="Sims Y."/>
            <person name="Smith T.P."/>
            <person name="Tracey A."/>
            <person name="Wood J.M.D."/>
            <person name="Zagrodzka Z.B."/>
            <person name="Johannesson K."/>
            <person name="Butlin R.K."/>
            <person name="Leder E.H."/>
        </authorList>
    </citation>
    <scope>NUCLEOTIDE SEQUENCE [LARGE SCALE GENOMIC DNA]</scope>
    <source>
        <strain evidence="2">Snail1</strain>
        <tissue evidence="2">Muscle</tissue>
    </source>
</reference>
<evidence type="ECO:0000256" key="1">
    <source>
        <dbReference type="SAM" id="MobiDB-lite"/>
    </source>
</evidence>
<comment type="caution">
    <text evidence="2">The sequence shown here is derived from an EMBL/GenBank/DDBJ whole genome shotgun (WGS) entry which is preliminary data.</text>
</comment>
<dbReference type="AlphaFoldDB" id="A0AAN9GIJ7"/>
<sequence>MTAWGATAKPNFDRLSKVQNQATRLITGAMKSTPILELETTTGIQPLDDRRNTKLRRLPRSRGCKTTR</sequence>
<dbReference type="Proteomes" id="UP001374579">
    <property type="component" value="Unassembled WGS sequence"/>
</dbReference>
<feature type="compositionally biased region" description="Basic residues" evidence="1">
    <location>
        <begin position="53"/>
        <end position="68"/>
    </location>
</feature>
<protein>
    <submittedName>
        <fullName evidence="2">Uncharacterized protein</fullName>
    </submittedName>
</protein>